<dbReference type="GO" id="GO:0005737">
    <property type="term" value="C:cytoplasm"/>
    <property type="evidence" value="ECO:0007669"/>
    <property type="project" value="UniProtKB-SubCell"/>
</dbReference>
<evidence type="ECO:0000313" key="32">
    <source>
        <dbReference type="Ensembl" id="ENSONIP00000046062.1"/>
    </source>
</evidence>
<evidence type="ECO:0000256" key="12">
    <source>
        <dbReference type="ARBA" id="ARBA00022741"/>
    </source>
</evidence>
<dbReference type="SUPFAM" id="SSF55073">
    <property type="entry name" value="Nucleotide cyclase"/>
    <property type="match status" value="2"/>
</dbReference>
<dbReference type="GO" id="GO:0035556">
    <property type="term" value="P:intracellular signal transduction"/>
    <property type="evidence" value="ECO:0007669"/>
    <property type="project" value="InterPro"/>
</dbReference>
<dbReference type="AlphaFoldDB" id="A0A669CHR6"/>
<feature type="transmembrane region" description="Helical" evidence="30">
    <location>
        <begin position="21"/>
        <end position="46"/>
    </location>
</feature>
<keyword evidence="11" id="KW-0677">Repeat</keyword>
<dbReference type="EC" id="4.6.1.1" evidence="5"/>
<dbReference type="GeneTree" id="ENSGT00940000156424"/>
<proteinExistence type="inferred from homology"/>
<protein>
    <recommendedName>
        <fullName evidence="23">Adenylate cyclase type 2</fullName>
        <ecNumber evidence="5">4.6.1.1</ecNumber>
    </recommendedName>
    <alternativeName>
        <fullName evidence="26">ATP pyrophosphate-lyase 2</fullName>
    </alternativeName>
    <alternativeName>
        <fullName evidence="24">Adenylate cyclase type II</fullName>
    </alternativeName>
    <alternativeName>
        <fullName evidence="25">Adenylyl cyclase 2</fullName>
    </alternativeName>
</protein>
<keyword evidence="8" id="KW-0597">Phosphoprotein</keyword>
<keyword evidence="10 28" id="KW-0479">Metal-binding</keyword>
<dbReference type="PANTHER" id="PTHR45627">
    <property type="entry name" value="ADENYLATE CYCLASE TYPE 1"/>
    <property type="match status" value="1"/>
</dbReference>
<feature type="binding site" evidence="27">
    <location>
        <begin position="313"/>
        <end position="315"/>
    </location>
    <ligand>
        <name>ATP</name>
        <dbReference type="ChEBI" id="CHEBI:30616"/>
    </ligand>
</feature>
<feature type="binding site" evidence="28">
    <location>
        <position position="271"/>
    </location>
    <ligand>
        <name>Mg(2+)</name>
        <dbReference type="ChEBI" id="CHEBI:18420"/>
        <label>2</label>
        <note>catalytic</note>
    </ligand>
</feature>
<feature type="binding site" evidence="27">
    <location>
        <begin position="832"/>
        <end position="834"/>
    </location>
    <ligand>
        <name>ATP</name>
        <dbReference type="ChEBI" id="CHEBI:30616"/>
    </ligand>
</feature>
<dbReference type="PROSITE" id="PS50125">
    <property type="entry name" value="GUANYLATE_CYCLASE_2"/>
    <property type="match status" value="2"/>
</dbReference>
<dbReference type="Proteomes" id="UP000005207">
    <property type="component" value="Linkage group LG11"/>
</dbReference>
<evidence type="ECO:0000256" key="22">
    <source>
        <dbReference type="ARBA" id="ARBA00062986"/>
    </source>
</evidence>
<evidence type="ECO:0000259" key="31">
    <source>
        <dbReference type="PROSITE" id="PS50125"/>
    </source>
</evidence>
<feature type="transmembrane region" description="Helical" evidence="30">
    <location>
        <begin position="136"/>
        <end position="157"/>
    </location>
</feature>
<reference evidence="32" key="3">
    <citation type="submission" date="2025-09" db="UniProtKB">
        <authorList>
            <consortium name="Ensembl"/>
        </authorList>
    </citation>
    <scope>IDENTIFICATION</scope>
</reference>
<feature type="transmembrane region" description="Helical" evidence="30">
    <location>
        <begin position="543"/>
        <end position="563"/>
    </location>
</feature>
<evidence type="ECO:0000256" key="19">
    <source>
        <dbReference type="ARBA" id="ARBA00023211"/>
    </source>
</evidence>
<dbReference type="Pfam" id="PF16214">
    <property type="entry name" value="AC_N"/>
    <property type="match status" value="1"/>
</dbReference>
<dbReference type="PANTHER" id="PTHR45627:SF6">
    <property type="entry name" value="ADENYLATE CYCLASE TYPE 2"/>
    <property type="match status" value="1"/>
</dbReference>
<dbReference type="PIRSF" id="PIRSF039050">
    <property type="entry name" value="Ade_cyc"/>
    <property type="match status" value="1"/>
</dbReference>
<keyword evidence="16" id="KW-0115">cAMP biosynthesis</keyword>
<evidence type="ECO:0000256" key="8">
    <source>
        <dbReference type="ARBA" id="ARBA00022553"/>
    </source>
</evidence>
<evidence type="ECO:0000256" key="7">
    <source>
        <dbReference type="ARBA" id="ARBA00022490"/>
    </source>
</evidence>
<dbReference type="GO" id="GO:0007189">
    <property type="term" value="P:adenylate cyclase-activating G protein-coupled receptor signaling pathway"/>
    <property type="evidence" value="ECO:0007669"/>
    <property type="project" value="TreeGrafter"/>
</dbReference>
<keyword evidence="33" id="KW-1185">Reference proteome</keyword>
<dbReference type="PROSITE" id="PS00452">
    <property type="entry name" value="GUANYLATE_CYCLASE_1"/>
    <property type="match status" value="2"/>
</dbReference>
<feature type="binding site" evidence="28">
    <location>
        <position position="315"/>
    </location>
    <ligand>
        <name>Mg(2+)</name>
        <dbReference type="ChEBI" id="CHEBI:18420"/>
        <label>1</label>
        <note>catalytic</note>
    </ligand>
</feature>
<keyword evidence="19 28" id="KW-0464">Manganese</keyword>
<keyword evidence="18" id="KW-0325">Glycoprotein</keyword>
<evidence type="ECO:0000256" key="29">
    <source>
        <dbReference type="RuleBase" id="RU000405"/>
    </source>
</evidence>
<evidence type="ECO:0000256" key="23">
    <source>
        <dbReference type="ARBA" id="ARBA00070505"/>
    </source>
</evidence>
<evidence type="ECO:0000256" key="1">
    <source>
        <dbReference type="ARBA" id="ARBA00001593"/>
    </source>
</evidence>
<dbReference type="SMART" id="SM00044">
    <property type="entry name" value="CYCc"/>
    <property type="match status" value="2"/>
</dbReference>
<evidence type="ECO:0000256" key="14">
    <source>
        <dbReference type="ARBA" id="ARBA00022842"/>
    </source>
</evidence>
<evidence type="ECO:0000256" key="25">
    <source>
        <dbReference type="ARBA" id="ARBA00081242"/>
    </source>
</evidence>
<dbReference type="GO" id="GO:0006171">
    <property type="term" value="P:cAMP biosynthetic process"/>
    <property type="evidence" value="ECO:0007669"/>
    <property type="project" value="UniProtKB-KW"/>
</dbReference>
<evidence type="ECO:0000256" key="6">
    <source>
        <dbReference type="ARBA" id="ARBA00022475"/>
    </source>
</evidence>
<feature type="domain" description="Guanylate cyclase" evidence="31">
    <location>
        <begin position="266"/>
        <end position="393"/>
    </location>
</feature>
<keyword evidence="13 27" id="KW-0067">ATP-binding</keyword>
<dbReference type="GO" id="GO:0005524">
    <property type="term" value="F:ATP binding"/>
    <property type="evidence" value="ECO:0007669"/>
    <property type="project" value="UniProtKB-KW"/>
</dbReference>
<feature type="transmembrane region" description="Helical" evidence="30">
    <location>
        <begin position="624"/>
        <end position="643"/>
    </location>
</feature>
<feature type="binding site" evidence="28">
    <location>
        <position position="271"/>
    </location>
    <ligand>
        <name>Mg(2+)</name>
        <dbReference type="ChEBI" id="CHEBI:18420"/>
        <label>1</label>
        <note>catalytic</note>
    </ligand>
</feature>
<feature type="binding site" evidence="27">
    <location>
        <position position="761"/>
    </location>
    <ligand>
        <name>ATP</name>
        <dbReference type="ChEBI" id="CHEBI:30616"/>
    </ligand>
</feature>
<dbReference type="GO" id="GO:0004016">
    <property type="term" value="F:adenylate cyclase activity"/>
    <property type="evidence" value="ECO:0007669"/>
    <property type="project" value="UniProtKB-EC"/>
</dbReference>
<comment type="catalytic activity">
    <reaction evidence="1">
        <text>ATP = 3',5'-cyclic AMP + diphosphate</text>
        <dbReference type="Rhea" id="RHEA:15389"/>
        <dbReference type="ChEBI" id="CHEBI:30616"/>
        <dbReference type="ChEBI" id="CHEBI:33019"/>
        <dbReference type="ChEBI" id="CHEBI:58165"/>
        <dbReference type="EC" id="4.6.1.1"/>
    </reaction>
</comment>
<dbReference type="InterPro" id="IPR001054">
    <property type="entry name" value="A/G_cyclase"/>
</dbReference>
<comment type="subcellular location">
    <subcellularLocation>
        <location evidence="4">Cell membrane</location>
        <topology evidence="4">Multi-pass membrane protein</topology>
    </subcellularLocation>
    <subcellularLocation>
        <location evidence="3">Cytoplasm</location>
    </subcellularLocation>
</comment>
<feature type="transmembrane region" description="Helical" evidence="30">
    <location>
        <begin position="575"/>
        <end position="604"/>
    </location>
</feature>
<feature type="transmembrane region" description="Helical" evidence="30">
    <location>
        <begin position="113"/>
        <end position="129"/>
    </location>
</feature>
<dbReference type="GO" id="GO:0005886">
    <property type="term" value="C:plasma membrane"/>
    <property type="evidence" value="ECO:0007669"/>
    <property type="project" value="UniProtKB-SubCell"/>
</dbReference>
<dbReference type="InterPro" id="IPR029787">
    <property type="entry name" value="Nucleotide_cyclase"/>
</dbReference>
<dbReference type="GO" id="GO:0007193">
    <property type="term" value="P:adenylate cyclase-inhibiting G protein-coupled receptor signaling pathway"/>
    <property type="evidence" value="ECO:0007669"/>
    <property type="project" value="TreeGrafter"/>
</dbReference>
<dbReference type="Ensembl" id="ENSONIT00000054538.1">
    <property type="protein sequence ID" value="ENSONIP00000046062.1"/>
    <property type="gene ID" value="ENSONIG00000007131.2"/>
</dbReference>
<feature type="binding site" evidence="27">
    <location>
        <position position="359"/>
    </location>
    <ligand>
        <name>ATP</name>
        <dbReference type="ChEBI" id="CHEBI:30616"/>
    </ligand>
</feature>
<evidence type="ECO:0000256" key="21">
    <source>
        <dbReference type="ARBA" id="ARBA00057708"/>
    </source>
</evidence>
<dbReference type="InterPro" id="IPR032628">
    <property type="entry name" value="AC_N"/>
</dbReference>
<sequence>ARNKSPDWLYESYYCMSQQHPLIVFLLLIVMGACLALLTVFFASGLNIADHVAFVITVPTALAIFLAVFVLVCIESVFKKLLRVFSLVIWACLVAMGYLFMFSGGIICPWDQVSFFLFIVFVVYTMLPFSMRDAVIASVLTSASHTIVLSVCLSTTADHVEPIVWQILANVIIFMCGNMAGAYHKHLMELALKQTYQDTCNCIKSPIKLEFEKRQQERLLLSLLPAHIARVMKAEIIQRLKGPNFGQIENTNNFHNLYVQRHTNVSILYADIVGFTRLASDCSPGELVHMLNELFGKFDQIAKENECMRIKILGDCYYCVSGLPESLPNHAKNCVKMGLDMCEAIKKVRDATGVDINMRVGVHSGNVLCGVIGLQKWQYDVWSHDVTLANHMEAGGVPGRVHITSVTLEHLNGAYKVEDGDGQERDPYLKEHGVITYLVINPKHHYRPRNTLDGAKMRASVRMTRYLESWGAAKPFANLHHRDSMTNENGKINTAVCNFFLCMFFLVCQQWLKSEDIQRISLFFHNESLEKEYRATNLPAFKYYVTCACLIFFCIFIVQILVLPKYYLIYSCILGLISCSFSCPLLLFYFLCCSLSLSLSFSYLTKTFVYFFPCPLRPGVLKDLKSMGSISLFIFFITLLVLARQNEYYCRLDFLWKNKFKKECEEIETMENLNRVLLENVLPAHVAEHFLARNWKNEDLYHQSYDLVCVMFASIPDFKEFYTESDVNKEGLECLRLLNEIIADFDELLSKPKFSGVEKIKTIGSTYMAATGLNTSPGQYMHIGTMVEFAFALMGKLDLINKHSFNDFKLRVGINHGPVIAGVIGAQKPQYDIWGNTVNVASRMDSTGVLGKIQVTEETSDILLTLGYMCSCRGIINVKGKGELRTFFVHTEMTRSLSQGNVMP</sequence>
<evidence type="ECO:0000256" key="20">
    <source>
        <dbReference type="ARBA" id="ARBA00023239"/>
    </source>
</evidence>
<evidence type="ECO:0000256" key="17">
    <source>
        <dbReference type="ARBA" id="ARBA00023136"/>
    </source>
</evidence>
<evidence type="ECO:0000256" key="18">
    <source>
        <dbReference type="ARBA" id="ARBA00023180"/>
    </source>
</evidence>
<comment type="cofactor">
    <cofactor evidence="28">
        <name>Mg(2+)</name>
        <dbReference type="ChEBI" id="CHEBI:18420"/>
    </cofactor>
    <cofactor evidence="28">
        <name>Mn(2+)</name>
        <dbReference type="ChEBI" id="CHEBI:29035"/>
    </cofactor>
    <text evidence="28">Binds 2 magnesium ions per subunit. Is also active with manganese (in vitro).</text>
</comment>
<evidence type="ECO:0000256" key="2">
    <source>
        <dbReference type="ARBA" id="ARBA00001936"/>
    </source>
</evidence>
<feature type="domain" description="Guanylate cyclase" evidence="31">
    <location>
        <begin position="709"/>
        <end position="845"/>
    </location>
</feature>
<keyword evidence="6" id="KW-1003">Cell membrane</keyword>
<name>A0A669CHR6_ORENI</name>
<evidence type="ECO:0000256" key="10">
    <source>
        <dbReference type="ARBA" id="ARBA00022723"/>
    </source>
</evidence>
<feature type="binding site" evidence="28">
    <location>
        <position position="272"/>
    </location>
    <ligand>
        <name>Mg(2+)</name>
        <dbReference type="ChEBI" id="CHEBI:18420"/>
        <label>2</label>
        <note>catalytic</note>
    </ligand>
</feature>
<dbReference type="GO" id="GO:0046872">
    <property type="term" value="F:metal ion binding"/>
    <property type="evidence" value="ECO:0007669"/>
    <property type="project" value="UniProtKB-KW"/>
</dbReference>
<evidence type="ECO:0000256" key="15">
    <source>
        <dbReference type="ARBA" id="ARBA00022989"/>
    </source>
</evidence>
<reference evidence="32" key="2">
    <citation type="submission" date="2025-08" db="UniProtKB">
        <authorList>
            <consortium name="Ensembl"/>
        </authorList>
    </citation>
    <scope>IDENTIFICATION</scope>
</reference>
<organism evidence="32 33">
    <name type="scientific">Oreochromis niloticus</name>
    <name type="common">Nile tilapia</name>
    <name type="synonym">Tilapia nilotica</name>
    <dbReference type="NCBI Taxonomy" id="8128"/>
    <lineage>
        <taxon>Eukaryota</taxon>
        <taxon>Metazoa</taxon>
        <taxon>Chordata</taxon>
        <taxon>Craniata</taxon>
        <taxon>Vertebrata</taxon>
        <taxon>Euteleostomi</taxon>
        <taxon>Actinopterygii</taxon>
        <taxon>Neopterygii</taxon>
        <taxon>Teleostei</taxon>
        <taxon>Neoteleostei</taxon>
        <taxon>Acanthomorphata</taxon>
        <taxon>Ovalentaria</taxon>
        <taxon>Cichlomorphae</taxon>
        <taxon>Cichliformes</taxon>
        <taxon>Cichlidae</taxon>
        <taxon>African cichlids</taxon>
        <taxon>Pseudocrenilabrinae</taxon>
        <taxon>Oreochromini</taxon>
        <taxon>Oreochromis</taxon>
    </lineage>
</organism>
<evidence type="ECO:0000256" key="4">
    <source>
        <dbReference type="ARBA" id="ARBA00004651"/>
    </source>
</evidence>
<dbReference type="FunFam" id="3.30.70.1230:FF:000003">
    <property type="entry name" value="Adenylate cyclase"/>
    <property type="match status" value="1"/>
</dbReference>
<gene>
    <name evidence="32" type="primary">ADCY2</name>
    <name evidence="32" type="synonym">adcy2a</name>
</gene>
<accession>A0A669CHR6</accession>
<keyword evidence="7" id="KW-0963">Cytoplasm</keyword>
<keyword evidence="15 30" id="KW-1133">Transmembrane helix</keyword>
<evidence type="ECO:0000256" key="27">
    <source>
        <dbReference type="PIRSR" id="PIRSR039050-50"/>
    </source>
</evidence>
<keyword evidence="20 29" id="KW-0456">Lyase</keyword>
<keyword evidence="14 28" id="KW-0460">Magnesium</keyword>
<evidence type="ECO:0000256" key="11">
    <source>
        <dbReference type="ARBA" id="ARBA00022737"/>
    </source>
</evidence>
<evidence type="ECO:0000256" key="5">
    <source>
        <dbReference type="ARBA" id="ARBA00012201"/>
    </source>
</evidence>
<dbReference type="CDD" id="cd07302">
    <property type="entry name" value="CHD"/>
    <property type="match status" value="2"/>
</dbReference>
<dbReference type="FunFam" id="3.30.70.1230:FF:000010">
    <property type="entry name" value="Adenylate cyclase 2"/>
    <property type="match status" value="1"/>
</dbReference>
<feature type="binding site" evidence="28">
    <location>
        <position position="315"/>
    </location>
    <ligand>
        <name>Mg(2+)</name>
        <dbReference type="ChEBI" id="CHEBI:18420"/>
        <label>2</label>
        <note>catalytic</note>
    </ligand>
</feature>
<dbReference type="InterPro" id="IPR018297">
    <property type="entry name" value="A/G_cyclase_CS"/>
</dbReference>
<dbReference type="InterPro" id="IPR030672">
    <property type="entry name" value="Adcy"/>
</dbReference>
<feature type="transmembrane region" description="Helical" evidence="30">
    <location>
        <begin position="81"/>
        <end position="101"/>
    </location>
</feature>
<evidence type="ECO:0000256" key="30">
    <source>
        <dbReference type="SAM" id="Phobius"/>
    </source>
</evidence>
<evidence type="ECO:0000256" key="26">
    <source>
        <dbReference type="ARBA" id="ARBA00081421"/>
    </source>
</evidence>
<feature type="binding site" evidence="27">
    <location>
        <begin position="839"/>
        <end position="843"/>
    </location>
    <ligand>
        <name>ATP</name>
        <dbReference type="ChEBI" id="CHEBI:30616"/>
    </ligand>
</feature>
<evidence type="ECO:0000313" key="33">
    <source>
        <dbReference type="Proteomes" id="UP000005207"/>
    </source>
</evidence>
<feature type="binding site" evidence="27">
    <location>
        <begin position="271"/>
        <end position="276"/>
    </location>
    <ligand>
        <name>ATP</name>
        <dbReference type="ChEBI" id="CHEBI:30616"/>
    </ligand>
</feature>
<evidence type="ECO:0000256" key="24">
    <source>
        <dbReference type="ARBA" id="ARBA00081038"/>
    </source>
</evidence>
<dbReference type="Pfam" id="PF06327">
    <property type="entry name" value="Adcy_cons_dom"/>
    <property type="match status" value="2"/>
</dbReference>
<comment type="function">
    <text evidence="21">Catalyzes the formation of the signaling molecule cAMP in response to G-protein signaling. Down-stream signaling cascades mediate changes in gene expression patterns and lead to increased IL6 production. Functions in signaling cascades downstream of the muscarinic acetylcholine receptors.</text>
</comment>
<dbReference type="Gene3D" id="3.30.70.1230">
    <property type="entry name" value="Nucleotide cyclase"/>
    <property type="match status" value="2"/>
</dbReference>
<feature type="binding site" evidence="27">
    <location>
        <position position="879"/>
    </location>
    <ligand>
        <name>ATP</name>
        <dbReference type="ChEBI" id="CHEBI:30616"/>
    </ligand>
</feature>
<reference evidence="33" key="1">
    <citation type="submission" date="2012-01" db="EMBL/GenBank/DDBJ databases">
        <title>The Genome Sequence of Oreochromis niloticus (Nile Tilapia).</title>
        <authorList>
            <consortium name="Broad Institute Genome Assembly Team"/>
            <consortium name="Broad Institute Sequencing Platform"/>
            <person name="Di Palma F."/>
            <person name="Johnson J."/>
            <person name="Lander E.S."/>
            <person name="Lindblad-Toh K."/>
        </authorList>
    </citation>
    <scope>NUCLEOTIDE SEQUENCE [LARGE SCALE GENOMIC DNA]</scope>
</reference>
<dbReference type="InterPro" id="IPR009398">
    <property type="entry name" value="Adcy_conserved_dom"/>
</dbReference>
<evidence type="ECO:0000256" key="3">
    <source>
        <dbReference type="ARBA" id="ARBA00004496"/>
    </source>
</evidence>
<keyword evidence="12 27" id="KW-0547">Nucleotide-binding</keyword>
<evidence type="ECO:0000256" key="28">
    <source>
        <dbReference type="PIRSR" id="PIRSR039050-51"/>
    </source>
</evidence>
<comment type="cofactor">
    <cofactor evidence="2">
        <name>Mn(2+)</name>
        <dbReference type="ChEBI" id="CHEBI:29035"/>
    </cofactor>
</comment>
<evidence type="ECO:0000256" key="9">
    <source>
        <dbReference type="ARBA" id="ARBA00022692"/>
    </source>
</evidence>
<comment type="subunit">
    <text evidence="22">Interacts with RAF1. Interacts with GNAS. Interacts with the G protein beta and gamma subunit complex.</text>
</comment>
<evidence type="ECO:0000256" key="16">
    <source>
        <dbReference type="ARBA" id="ARBA00022998"/>
    </source>
</evidence>
<feature type="transmembrane region" description="Helical" evidence="30">
    <location>
        <begin position="163"/>
        <end position="183"/>
    </location>
</feature>
<keyword evidence="9 30" id="KW-0812">Transmembrane</keyword>
<feature type="transmembrane region" description="Helical" evidence="30">
    <location>
        <begin position="52"/>
        <end position="74"/>
    </location>
</feature>
<evidence type="ECO:0000256" key="13">
    <source>
        <dbReference type="ARBA" id="ARBA00022840"/>
    </source>
</evidence>
<keyword evidence="17 30" id="KW-0472">Membrane</keyword>
<dbReference type="Pfam" id="PF00211">
    <property type="entry name" value="Guanylate_cyc"/>
    <property type="match status" value="2"/>
</dbReference>
<comment type="similarity">
    <text evidence="29">Belongs to the adenylyl cyclase class-4/guanylyl cyclase family.</text>
</comment>